<protein>
    <submittedName>
        <fullName evidence="2">N-acyl-D-amino-acid deacylase</fullName>
        <ecNumber evidence="2">3.5.1.81</ecNumber>
    </submittedName>
</protein>
<dbReference type="Proteomes" id="UP000638648">
    <property type="component" value="Unassembled WGS sequence"/>
</dbReference>
<dbReference type="Gene3D" id="3.30.1490.130">
    <property type="entry name" value="D-aminoacylase. Domain 3"/>
    <property type="match status" value="1"/>
</dbReference>
<dbReference type="InterPro" id="IPR032466">
    <property type="entry name" value="Metal_Hydrolase"/>
</dbReference>
<dbReference type="InterPro" id="IPR013108">
    <property type="entry name" value="Amidohydro_3"/>
</dbReference>
<name>A0A927RGP4_9ACTN</name>
<dbReference type="GO" id="GO:0005829">
    <property type="term" value="C:cytosol"/>
    <property type="evidence" value="ECO:0007669"/>
    <property type="project" value="TreeGrafter"/>
</dbReference>
<keyword evidence="3" id="KW-1185">Reference proteome</keyword>
<dbReference type="PANTHER" id="PTHR11647">
    <property type="entry name" value="HYDRANTOINASE/DIHYDROPYRIMIDINASE FAMILY MEMBER"/>
    <property type="match status" value="1"/>
</dbReference>
<dbReference type="EMBL" id="JADBEM010000001">
    <property type="protein sequence ID" value="MBE1611400.1"/>
    <property type="molecule type" value="Genomic_DNA"/>
</dbReference>
<evidence type="ECO:0000259" key="1">
    <source>
        <dbReference type="Pfam" id="PF07969"/>
    </source>
</evidence>
<reference evidence="2" key="1">
    <citation type="submission" date="2020-10" db="EMBL/GenBank/DDBJ databases">
        <title>Sequencing the genomes of 1000 actinobacteria strains.</title>
        <authorList>
            <person name="Klenk H.-P."/>
        </authorList>
    </citation>
    <scope>NUCLEOTIDE SEQUENCE</scope>
    <source>
        <strain evidence="2">DSM 45354</strain>
    </source>
</reference>
<dbReference type="Gene3D" id="2.30.40.10">
    <property type="entry name" value="Urease, subunit C, domain 1"/>
    <property type="match status" value="1"/>
</dbReference>
<dbReference type="EC" id="3.5.1.81" evidence="2"/>
<dbReference type="InterPro" id="IPR050378">
    <property type="entry name" value="Metallo-dep_Hydrolases_sf"/>
</dbReference>
<gene>
    <name evidence="2" type="ORF">HEB94_008248</name>
</gene>
<evidence type="ECO:0000313" key="3">
    <source>
        <dbReference type="Proteomes" id="UP000638648"/>
    </source>
</evidence>
<proteinExistence type="predicted"/>
<organism evidence="2 3">
    <name type="scientific">Actinopolymorpha pittospori</name>
    <dbReference type="NCBI Taxonomy" id="648752"/>
    <lineage>
        <taxon>Bacteria</taxon>
        <taxon>Bacillati</taxon>
        <taxon>Actinomycetota</taxon>
        <taxon>Actinomycetes</taxon>
        <taxon>Propionibacteriales</taxon>
        <taxon>Actinopolymorphaceae</taxon>
        <taxon>Actinopolymorpha</taxon>
    </lineage>
</organism>
<dbReference type="InterPro" id="IPR011059">
    <property type="entry name" value="Metal-dep_hydrolase_composite"/>
</dbReference>
<comment type="caution">
    <text evidence="2">The sequence shown here is derived from an EMBL/GenBank/DDBJ whole genome shotgun (WGS) entry which is preliminary data.</text>
</comment>
<dbReference type="RefSeq" id="WP_192754621.1">
    <property type="nucleotide sequence ID" value="NZ_BAABJL010000042.1"/>
</dbReference>
<dbReference type="Pfam" id="PF07969">
    <property type="entry name" value="Amidohydro_3"/>
    <property type="match status" value="1"/>
</dbReference>
<evidence type="ECO:0000313" key="2">
    <source>
        <dbReference type="EMBL" id="MBE1611400.1"/>
    </source>
</evidence>
<dbReference type="GO" id="GO:0047420">
    <property type="term" value="F:N-acyl-D-amino-acid deacylase activity"/>
    <property type="evidence" value="ECO:0007669"/>
    <property type="project" value="UniProtKB-EC"/>
</dbReference>
<sequence>MYDLVLAGGTVLDGSGAPGVVADVAISAGRIVAIGRVDAAEARRYVDVAGAVVSPGFIDLHSHSDYTVFDAPQAVTQAAQGVTTLVTGNCGFSPFPVVPEHASELRAHGGFIDGDMPWDWSSAAEFAASVGRLPLGVNIAPQVGHGALRIAAMGLDDRAPTPAELDRMLALARAAMADGVAGLSSGLIYAPAMYAATDELAAVAEAAAEAGRVYSTHIRDEGDRLDEAIEEALEVGRRTGVRVQISHLKAVAPPNWGRVHAAMAAIAGARDAGVDAHADQYPYTASSTTLTSRLPGWAMDGGVGALVRRLESAQDRARIVADLDARSGRTFLPERIVLSGTPEGPYRKYLGSDVAAIARAVGLTPAEATVDLLRRQGGVASIISHGMDEDDVRAILADPTVAVASDGWVLHCPGTGTPHPRSFGTFTRVLGHYVREAGVLDLATAVAKMTSLPASRLGWTDRGVIREGAVADLAVFDPAVVAGPSTYDEPWRLAEGVLHTLIGGTFVWEDGGPTGAPAGQVVRTGVSG</sequence>
<accession>A0A927RGP4</accession>
<dbReference type="SUPFAM" id="SSF51556">
    <property type="entry name" value="Metallo-dependent hydrolases"/>
    <property type="match status" value="1"/>
</dbReference>
<dbReference type="SUPFAM" id="SSF51338">
    <property type="entry name" value="Composite domain of metallo-dependent hydrolases"/>
    <property type="match status" value="1"/>
</dbReference>
<dbReference type="CDD" id="cd01297">
    <property type="entry name" value="D-aminoacylase"/>
    <property type="match status" value="1"/>
</dbReference>
<dbReference type="AlphaFoldDB" id="A0A927RGP4"/>
<dbReference type="Gene3D" id="3.20.20.140">
    <property type="entry name" value="Metal-dependent hydrolases"/>
    <property type="match status" value="1"/>
</dbReference>
<keyword evidence="2" id="KW-0378">Hydrolase</keyword>
<dbReference type="InterPro" id="IPR023100">
    <property type="entry name" value="D-aminoacylase_insert_dom_sf"/>
</dbReference>
<feature type="domain" description="Amidohydrolase 3" evidence="1">
    <location>
        <begin position="46"/>
        <end position="507"/>
    </location>
</feature>
<dbReference type="GO" id="GO:0016812">
    <property type="term" value="F:hydrolase activity, acting on carbon-nitrogen (but not peptide) bonds, in cyclic amides"/>
    <property type="evidence" value="ECO:0007669"/>
    <property type="project" value="TreeGrafter"/>
</dbReference>
<dbReference type="PANTHER" id="PTHR11647:SF1">
    <property type="entry name" value="COLLAPSIN RESPONSE MEDIATOR PROTEIN"/>
    <property type="match status" value="1"/>
</dbReference>